<keyword evidence="1" id="KW-1277">Toxin-antitoxin system</keyword>
<reference evidence="2 3" key="1">
    <citation type="submission" date="2018-04" db="EMBL/GenBank/DDBJ databases">
        <authorList>
            <person name="Hagen T."/>
        </authorList>
    </citation>
    <scope>NUCLEOTIDE SEQUENCE [LARGE SCALE GENOMIC DNA]</scope>
    <source>
        <strain evidence="2 3">TPD7009</strain>
    </source>
</reference>
<evidence type="ECO:0000313" key="3">
    <source>
        <dbReference type="Proteomes" id="UP000244335"/>
    </source>
</evidence>
<dbReference type="Pfam" id="PF05016">
    <property type="entry name" value="ParE_toxin"/>
    <property type="match status" value="1"/>
</dbReference>
<protein>
    <submittedName>
        <fullName evidence="2">Type II toxin-antitoxin system RelE/ParE family toxin</fullName>
    </submittedName>
</protein>
<dbReference type="AlphaFoldDB" id="A0AA92C6K6"/>
<organism evidence="2 3">
    <name type="scientific">Rhizobium rhizogenes</name>
    <name type="common">Agrobacterium rhizogenes</name>
    <dbReference type="NCBI Taxonomy" id="359"/>
    <lineage>
        <taxon>Bacteria</taxon>
        <taxon>Pseudomonadati</taxon>
        <taxon>Pseudomonadota</taxon>
        <taxon>Alphaproteobacteria</taxon>
        <taxon>Hyphomicrobiales</taxon>
        <taxon>Rhizobiaceae</taxon>
        <taxon>Rhizobium/Agrobacterium group</taxon>
        <taxon>Rhizobium</taxon>
    </lineage>
</organism>
<comment type="caution">
    <text evidence="2">The sequence shown here is derived from an EMBL/GenBank/DDBJ whole genome shotgun (WGS) entry which is preliminary data.</text>
</comment>
<dbReference type="RefSeq" id="WP_062440225.1">
    <property type="nucleotide sequence ID" value="NZ_QDFR01000001.1"/>
</dbReference>
<dbReference type="InterPro" id="IPR035093">
    <property type="entry name" value="RelE/ParE_toxin_dom_sf"/>
</dbReference>
<dbReference type="InterPro" id="IPR007712">
    <property type="entry name" value="RelE/ParE_toxin"/>
</dbReference>
<proteinExistence type="predicted"/>
<dbReference type="Gene3D" id="3.30.2310.20">
    <property type="entry name" value="RelE-like"/>
    <property type="match status" value="1"/>
</dbReference>
<dbReference type="SUPFAM" id="SSF143011">
    <property type="entry name" value="RelE-like"/>
    <property type="match status" value="1"/>
</dbReference>
<gene>
    <name evidence="2" type="ORF">DC430_03720</name>
</gene>
<accession>A0AA92C6K6</accession>
<evidence type="ECO:0000313" key="2">
    <source>
        <dbReference type="EMBL" id="PVE56880.1"/>
    </source>
</evidence>
<dbReference type="Proteomes" id="UP000244335">
    <property type="component" value="Unassembled WGS sequence"/>
</dbReference>
<dbReference type="EMBL" id="QDFR01000001">
    <property type="protein sequence ID" value="PVE56880.1"/>
    <property type="molecule type" value="Genomic_DNA"/>
</dbReference>
<name>A0AA92C6K6_RHIRH</name>
<sequence>MKKIAYSKASIKTLRRLSATEAKRIVAKIEQYADDPTSLTNNVKALVGSPYIRLRVGNWRVIMDDDGHILEIIQIGPRGSVYQ</sequence>
<evidence type="ECO:0000256" key="1">
    <source>
        <dbReference type="ARBA" id="ARBA00022649"/>
    </source>
</evidence>